<sequence length="226" mass="23400">MQDLNQSAQAILDKIDASQILMTGAYGYADAGQIIAPDVMQNATITEAMRMDYNGDIQSVIDATYYNANMLLEQQHTQAMANLDLAIDDLVDATAVLMTAQAIASMAASADTVEEKLQMQAILETNDMQISAADTSAYNSALGAVQTYARDAGAFLAASRNTALTGAVDAYANQSGVSLYGGTAAYSATVDIISISAGSAFGVGFQGFLTGSTVSLSDVYAAGYGS</sequence>
<accession>A0A6J5N060</accession>
<evidence type="ECO:0000313" key="1">
    <source>
        <dbReference type="EMBL" id="CAB4151687.1"/>
    </source>
</evidence>
<dbReference type="EMBL" id="LR796567">
    <property type="protein sequence ID" value="CAB4151687.1"/>
    <property type="molecule type" value="Genomic_DNA"/>
</dbReference>
<protein>
    <submittedName>
        <fullName evidence="1">Uncharacterized protein</fullName>
    </submittedName>
</protein>
<gene>
    <name evidence="1" type="ORF">UFOVP589_31</name>
</gene>
<organism evidence="1">
    <name type="scientific">uncultured Caudovirales phage</name>
    <dbReference type="NCBI Taxonomy" id="2100421"/>
    <lineage>
        <taxon>Viruses</taxon>
        <taxon>Duplodnaviria</taxon>
        <taxon>Heunggongvirae</taxon>
        <taxon>Uroviricota</taxon>
        <taxon>Caudoviricetes</taxon>
        <taxon>Peduoviridae</taxon>
        <taxon>Maltschvirus</taxon>
        <taxon>Maltschvirus maltsch</taxon>
    </lineage>
</organism>
<reference evidence="1" key="1">
    <citation type="submission" date="2020-04" db="EMBL/GenBank/DDBJ databases">
        <authorList>
            <person name="Chiriac C."/>
            <person name="Salcher M."/>
            <person name="Ghai R."/>
            <person name="Kavagutti S V."/>
        </authorList>
    </citation>
    <scope>NUCLEOTIDE SEQUENCE</scope>
</reference>
<proteinExistence type="predicted"/>
<name>A0A6J5N060_9CAUD</name>